<evidence type="ECO:0000256" key="1">
    <source>
        <dbReference type="SAM" id="Phobius"/>
    </source>
</evidence>
<keyword evidence="1" id="KW-0812">Transmembrane</keyword>
<comment type="caution">
    <text evidence="2">The sequence shown here is derived from an EMBL/GenBank/DDBJ whole genome shotgun (WGS) entry which is preliminary data.</text>
</comment>
<dbReference type="AlphaFoldDB" id="X0W793"/>
<reference evidence="2" key="1">
    <citation type="journal article" date="2014" name="Front. Microbiol.">
        <title>High frequency of phylogenetically diverse reductive dehalogenase-homologous genes in deep subseafloor sedimentary metagenomes.</title>
        <authorList>
            <person name="Kawai M."/>
            <person name="Futagami T."/>
            <person name="Toyoda A."/>
            <person name="Takaki Y."/>
            <person name="Nishi S."/>
            <person name="Hori S."/>
            <person name="Arai W."/>
            <person name="Tsubouchi T."/>
            <person name="Morono Y."/>
            <person name="Uchiyama I."/>
            <person name="Ito T."/>
            <person name="Fujiyama A."/>
            <person name="Inagaki F."/>
            <person name="Takami H."/>
        </authorList>
    </citation>
    <scope>NUCLEOTIDE SEQUENCE</scope>
    <source>
        <strain evidence="2">Expedition CK06-06</strain>
    </source>
</reference>
<accession>X0W793</accession>
<gene>
    <name evidence="2" type="ORF">S01H1_50063</name>
</gene>
<feature type="transmembrane region" description="Helical" evidence="1">
    <location>
        <begin position="19"/>
        <end position="37"/>
    </location>
</feature>
<sequence>MIPSTADQQTILPDRPQNVAAQIVSQIITALILSVVIRRDGHYRNKNKQANNA</sequence>
<protein>
    <submittedName>
        <fullName evidence="2">Uncharacterized protein</fullName>
    </submittedName>
</protein>
<name>X0W793_9ZZZZ</name>
<dbReference type="EMBL" id="BARS01032239">
    <property type="protein sequence ID" value="GAG26819.1"/>
    <property type="molecule type" value="Genomic_DNA"/>
</dbReference>
<evidence type="ECO:0000313" key="2">
    <source>
        <dbReference type="EMBL" id="GAG26819.1"/>
    </source>
</evidence>
<keyword evidence="1" id="KW-0472">Membrane</keyword>
<keyword evidence="1" id="KW-1133">Transmembrane helix</keyword>
<organism evidence="2">
    <name type="scientific">marine sediment metagenome</name>
    <dbReference type="NCBI Taxonomy" id="412755"/>
    <lineage>
        <taxon>unclassified sequences</taxon>
        <taxon>metagenomes</taxon>
        <taxon>ecological metagenomes</taxon>
    </lineage>
</organism>
<proteinExistence type="predicted"/>